<dbReference type="PANTHER" id="PTHR11786:SF0">
    <property type="entry name" value="ARYLAMINE N-ACETYLTRANSFERASE 4-RELATED"/>
    <property type="match status" value="1"/>
</dbReference>
<evidence type="ECO:0000313" key="4">
    <source>
        <dbReference type="Proteomes" id="UP000005088"/>
    </source>
</evidence>
<dbReference type="Proteomes" id="UP000005088">
    <property type="component" value="Unassembled WGS sequence"/>
</dbReference>
<reference evidence="4" key="1">
    <citation type="submission" date="2009-03" db="EMBL/GenBank/DDBJ databases">
        <title>The Genome Sequence of Mycobacterium africanum strain K85 (originally listed here as Mycobacterium tuberculosis).</title>
        <authorList>
            <consortium name="The Broad Institute Genome Sequencing Platform"/>
            <person name="Small P."/>
            <person name="Gagneaux S."/>
            <person name="Hopewell P."/>
            <person name="Young S.K."/>
            <person name="Kodira C.D."/>
            <person name="Zeng Q."/>
            <person name="Koehrsen M."/>
            <person name="Alvarado L."/>
            <person name="Berlin A."/>
            <person name="Borenstein D."/>
            <person name="Chen Z."/>
            <person name="Engels R."/>
            <person name="Freedman E."/>
            <person name="Gellesch M."/>
            <person name="Goldberg J."/>
            <person name="Griggs A."/>
            <person name="Gujja S."/>
            <person name="Heiman D."/>
            <person name="Hepburn T."/>
            <person name="Howarth C."/>
            <person name="Jen D."/>
            <person name="Larson L."/>
            <person name="Lewis B."/>
            <person name="Mehta T."/>
            <person name="Park D."/>
            <person name="Pearson M."/>
            <person name="Roberts A."/>
            <person name="Saif S."/>
            <person name="Shea T."/>
            <person name="Shenoy N."/>
            <person name="Sisk P."/>
            <person name="Stolte C."/>
            <person name="Sykes S."/>
            <person name="Walk T."/>
            <person name="White J."/>
            <person name="Yandava C."/>
            <person name="Nusbaum C."/>
            <person name="Galagan J."/>
            <person name="Birren B."/>
        </authorList>
    </citation>
    <scope>NUCLEOTIDE SEQUENCE [LARGE SCALE GENOMIC DNA]</scope>
    <source>
        <strain evidence="4">K85</strain>
    </source>
</reference>
<evidence type="ECO:0000256" key="1">
    <source>
        <dbReference type="ARBA" id="ARBA00006547"/>
    </source>
</evidence>
<gene>
    <name evidence="3" type="ORF">TBOG_00062</name>
</gene>
<accession>A0A9P2H429</accession>
<dbReference type="InterPro" id="IPR001447">
    <property type="entry name" value="Arylamine_N-AcTrfase"/>
</dbReference>
<dbReference type="GO" id="GO:0016407">
    <property type="term" value="F:acetyltransferase activity"/>
    <property type="evidence" value="ECO:0007669"/>
    <property type="project" value="InterPro"/>
</dbReference>
<proteinExistence type="inferred from homology"/>
<dbReference type="InterPro" id="IPR038765">
    <property type="entry name" value="Papain-like_cys_pep_sf"/>
</dbReference>
<sequence length="462" mass="50836">MARADAKSPILRACWAILRLLAVAGKQSGEPRPVCRVVGAAVLADGEYADAYVKEQHCRRSVRRGLPCRPSRHRPASLRCRGSAIASVTGIMMRCCVRRRSSDPPGIRPDGASSHRMGECQRAVCRSRRHVSLRGHFVCRRPRNSCGKPQSVRHSWPAARRTPEYPAVGPTRRRGQNGNMALDLTAYFDRINYRGATDPTLDVLQDLVTVHSRTIPFENLDPLLGVPVDDLSPQALADKLVLRRRGGYCFEHNGLMGYVLAELGYRVRRFAARVVWKLAPDAPLPPQTHTLLGVTFPGSGGCYLVDVGFGGQTPTSPLRLETGAVQPTTHEPYRLEDRVDGFVLQAMVRDTWQTLYEFTTQTRPQIDLKVASWYASTHPASKFVTGLTAAVITDDARWNLSGRDLAVHRAGGTEKIRLADAAAVVDTLSKRFGINVADIGERGALETRIDELLARQPGADAP</sequence>
<name>A0A9P2H429_MYCTX</name>
<dbReference type="AlphaFoldDB" id="A0A9P2H429"/>
<organism evidence="3 4">
    <name type="scientific">Mycobacterium tuberculosis variant africanum K85</name>
    <dbReference type="NCBI Taxonomy" id="611304"/>
    <lineage>
        <taxon>Bacteria</taxon>
        <taxon>Bacillati</taxon>
        <taxon>Actinomycetota</taxon>
        <taxon>Actinomycetes</taxon>
        <taxon>Mycobacteriales</taxon>
        <taxon>Mycobacteriaceae</taxon>
        <taxon>Mycobacterium</taxon>
        <taxon>Mycobacterium tuberculosis complex</taxon>
    </lineage>
</organism>
<comment type="similarity">
    <text evidence="1">Belongs to the arylamine N-acetyltransferase family.</text>
</comment>
<dbReference type="SUPFAM" id="SSF54001">
    <property type="entry name" value="Cysteine proteinases"/>
    <property type="match status" value="1"/>
</dbReference>
<dbReference type="Pfam" id="PF00797">
    <property type="entry name" value="Acetyltransf_2"/>
    <property type="match status" value="1"/>
</dbReference>
<dbReference type="Gene3D" id="2.40.128.150">
    <property type="entry name" value="Cysteine proteinases"/>
    <property type="match status" value="1"/>
</dbReference>
<evidence type="ECO:0000313" key="3">
    <source>
        <dbReference type="EMBL" id="EFD41227.2"/>
    </source>
</evidence>
<dbReference type="Gene3D" id="3.30.2140.10">
    <property type="entry name" value="Arylamine N-acetyltransferase"/>
    <property type="match status" value="1"/>
</dbReference>
<evidence type="ECO:0000256" key="2">
    <source>
        <dbReference type="SAM" id="MobiDB-lite"/>
    </source>
</evidence>
<feature type="region of interest" description="Disordered" evidence="2">
    <location>
        <begin position="149"/>
        <end position="176"/>
    </location>
</feature>
<protein>
    <submittedName>
        <fullName evidence="3">Arylamine N-acetyltransferase nat</fullName>
    </submittedName>
</protein>
<dbReference type="EMBL" id="GG663503">
    <property type="protein sequence ID" value="EFD41227.2"/>
    <property type="molecule type" value="Genomic_DNA"/>
</dbReference>
<dbReference type="PANTHER" id="PTHR11786">
    <property type="entry name" value="N-HYDROXYARYLAMINE O-ACETYLTRANSFERASE"/>
    <property type="match status" value="1"/>
</dbReference>